<organism evidence="2 3">
    <name type="scientific">Stieleria maiorica</name>
    <dbReference type="NCBI Taxonomy" id="2795974"/>
    <lineage>
        <taxon>Bacteria</taxon>
        <taxon>Pseudomonadati</taxon>
        <taxon>Planctomycetota</taxon>
        <taxon>Planctomycetia</taxon>
        <taxon>Pirellulales</taxon>
        <taxon>Pirellulaceae</taxon>
        <taxon>Stieleria</taxon>
    </lineage>
</organism>
<protein>
    <recommendedName>
        <fullName evidence="4">Carboxypeptidase regulatory-like domain-containing protein</fullName>
    </recommendedName>
</protein>
<evidence type="ECO:0000256" key="1">
    <source>
        <dbReference type="SAM" id="MobiDB-lite"/>
    </source>
</evidence>
<evidence type="ECO:0008006" key="4">
    <source>
        <dbReference type="Google" id="ProtNLM"/>
    </source>
</evidence>
<accession>A0A5B9MLS1</accession>
<proteinExistence type="predicted"/>
<sequence length="176" mass="18920">MSGRDMNVRMLKWQLNRLGLLLVLPGLVLLPGCADEAWQADTYPAHGTITVNGEPPEGAVVELVASGRSQPDVRNSRPWALVEADGTFALSTYEIGDGAPAGEYDVLIRWPPDASKPSFADRLSGAYSTAEKSPWTFTVKQEENTLPAIEITGAKVQSEERARPPRQAPPGPAVGN</sequence>
<name>A0A5B9MLS1_9BACT</name>
<dbReference type="EMBL" id="CP036264">
    <property type="protein sequence ID" value="QEG01944.1"/>
    <property type="molecule type" value="Genomic_DNA"/>
</dbReference>
<evidence type="ECO:0000313" key="2">
    <source>
        <dbReference type="EMBL" id="QEG01944.1"/>
    </source>
</evidence>
<dbReference type="AlphaFoldDB" id="A0A5B9MLS1"/>
<keyword evidence="3" id="KW-1185">Reference proteome</keyword>
<evidence type="ECO:0000313" key="3">
    <source>
        <dbReference type="Proteomes" id="UP000321353"/>
    </source>
</evidence>
<feature type="region of interest" description="Disordered" evidence="1">
    <location>
        <begin position="153"/>
        <end position="176"/>
    </location>
</feature>
<gene>
    <name evidence="2" type="ORF">Mal15_60250</name>
</gene>
<dbReference type="RefSeq" id="WP_147870954.1">
    <property type="nucleotide sequence ID" value="NZ_CP036264.1"/>
</dbReference>
<feature type="compositionally biased region" description="Pro residues" evidence="1">
    <location>
        <begin position="166"/>
        <end position="176"/>
    </location>
</feature>
<dbReference type="Proteomes" id="UP000321353">
    <property type="component" value="Chromosome"/>
</dbReference>
<dbReference type="KEGG" id="smam:Mal15_60250"/>
<reference evidence="2 3" key="1">
    <citation type="submission" date="2019-02" db="EMBL/GenBank/DDBJ databases">
        <title>Planctomycetal bacteria perform biofilm scaping via a novel small molecule.</title>
        <authorList>
            <person name="Jeske O."/>
            <person name="Boedeker C."/>
            <person name="Wiegand S."/>
            <person name="Breitling P."/>
            <person name="Kallscheuer N."/>
            <person name="Jogler M."/>
            <person name="Rohde M."/>
            <person name="Petersen J."/>
            <person name="Medema M.H."/>
            <person name="Surup F."/>
            <person name="Jogler C."/>
        </authorList>
    </citation>
    <scope>NUCLEOTIDE SEQUENCE [LARGE SCALE GENOMIC DNA]</scope>
    <source>
        <strain evidence="2 3">Mal15</strain>
    </source>
</reference>